<dbReference type="AlphaFoldDB" id="A0AA38NWN6"/>
<proteinExistence type="predicted"/>
<sequence>FSMIVSDTTDNVKKCRQLICNQWPWVLNCPDPCHQLNLMMKDLLIQSMRIVSQITTYFSHSNYRKYHLRQELTKETSKHGIVAGGPTRFSTFATHVRSIICCSDAMARCFDSGVLKFDTAAYIRTGSDWLKSLLDLNTIDLLLQPIARGLTTLEGQNTTCSDIFFVFIGIAIGFNCVFEDPGMYISLELFVVVAKGQIQNTTSSSTALRHLVSSIDVSTFS</sequence>
<protein>
    <recommendedName>
        <fullName evidence="3">DUF659 domain-containing protein</fullName>
    </recommendedName>
</protein>
<organism evidence="1 2">
    <name type="scientific">Lentinula raphanica</name>
    <dbReference type="NCBI Taxonomy" id="153919"/>
    <lineage>
        <taxon>Eukaryota</taxon>
        <taxon>Fungi</taxon>
        <taxon>Dikarya</taxon>
        <taxon>Basidiomycota</taxon>
        <taxon>Agaricomycotina</taxon>
        <taxon>Agaricomycetes</taxon>
        <taxon>Agaricomycetidae</taxon>
        <taxon>Agaricales</taxon>
        <taxon>Marasmiineae</taxon>
        <taxon>Omphalotaceae</taxon>
        <taxon>Lentinula</taxon>
    </lineage>
</organism>
<dbReference type="Proteomes" id="UP001163846">
    <property type="component" value="Unassembled WGS sequence"/>
</dbReference>
<feature type="non-terminal residue" evidence="1">
    <location>
        <position position="1"/>
    </location>
</feature>
<evidence type="ECO:0008006" key="3">
    <source>
        <dbReference type="Google" id="ProtNLM"/>
    </source>
</evidence>
<comment type="caution">
    <text evidence="1">The sequence shown here is derived from an EMBL/GenBank/DDBJ whole genome shotgun (WGS) entry which is preliminary data.</text>
</comment>
<dbReference type="SUPFAM" id="SSF53098">
    <property type="entry name" value="Ribonuclease H-like"/>
    <property type="match status" value="1"/>
</dbReference>
<dbReference type="InterPro" id="IPR012337">
    <property type="entry name" value="RNaseH-like_sf"/>
</dbReference>
<evidence type="ECO:0000313" key="2">
    <source>
        <dbReference type="Proteomes" id="UP001163846"/>
    </source>
</evidence>
<keyword evidence="2" id="KW-1185">Reference proteome</keyword>
<gene>
    <name evidence="1" type="ORF">F5878DRAFT_548770</name>
</gene>
<name>A0AA38NWN6_9AGAR</name>
<dbReference type="EMBL" id="MU807115">
    <property type="protein sequence ID" value="KAJ3832016.1"/>
    <property type="molecule type" value="Genomic_DNA"/>
</dbReference>
<accession>A0AA38NWN6</accession>
<evidence type="ECO:0000313" key="1">
    <source>
        <dbReference type="EMBL" id="KAJ3832016.1"/>
    </source>
</evidence>
<reference evidence="1" key="1">
    <citation type="submission" date="2022-08" db="EMBL/GenBank/DDBJ databases">
        <authorList>
            <consortium name="DOE Joint Genome Institute"/>
            <person name="Min B."/>
            <person name="Riley R."/>
            <person name="Sierra-Patev S."/>
            <person name="Naranjo-Ortiz M."/>
            <person name="Looney B."/>
            <person name="Konkel Z."/>
            <person name="Slot J.C."/>
            <person name="Sakamoto Y."/>
            <person name="Steenwyk J.L."/>
            <person name="Rokas A."/>
            <person name="Carro J."/>
            <person name="Camarero S."/>
            <person name="Ferreira P."/>
            <person name="Molpeceres G."/>
            <person name="Ruiz-Duenas F.J."/>
            <person name="Serrano A."/>
            <person name="Henrissat B."/>
            <person name="Drula E."/>
            <person name="Hughes K.W."/>
            <person name="Mata J.L."/>
            <person name="Ishikawa N.K."/>
            <person name="Vargas-Isla R."/>
            <person name="Ushijima S."/>
            <person name="Smith C.A."/>
            <person name="Ahrendt S."/>
            <person name="Andreopoulos W."/>
            <person name="He G."/>
            <person name="Labutti K."/>
            <person name="Lipzen A."/>
            <person name="Ng V."/>
            <person name="Sandor L."/>
            <person name="Barry K."/>
            <person name="Martinez A.T."/>
            <person name="Xiao Y."/>
            <person name="Gibbons J.G."/>
            <person name="Terashima K."/>
            <person name="Hibbett D.S."/>
            <person name="Grigoriev I.V."/>
        </authorList>
    </citation>
    <scope>NUCLEOTIDE SEQUENCE</scope>
    <source>
        <strain evidence="1">TFB9207</strain>
    </source>
</reference>